<accession>A0AA86VDW7</accession>
<protein>
    <submittedName>
        <fullName evidence="1">Uncharacterized protein</fullName>
    </submittedName>
</protein>
<dbReference type="EMBL" id="OY731400">
    <property type="protein sequence ID" value="CAJ1943073.1"/>
    <property type="molecule type" value="Genomic_DNA"/>
</dbReference>
<proteinExistence type="predicted"/>
<dbReference type="Gramene" id="rna-AYBTSS11_LOCUS11164">
    <property type="protein sequence ID" value="CAJ1943073.1"/>
    <property type="gene ID" value="gene-AYBTSS11_LOCUS11164"/>
</dbReference>
<sequence length="116" mass="13360">MYWFPISIDEATIRRTCGHFARILEDIDLNEEFPEQFLVPKRGMLSLYRLYLKDYLISDLVAKQKDNLQGQQTEVSDTSLEEITAGYSDCDSMPPVMEINEGNHLDVLQQDKGGQE</sequence>
<organism evidence="1 2">
    <name type="scientific">Sphenostylis stenocarpa</name>
    <dbReference type="NCBI Taxonomy" id="92480"/>
    <lineage>
        <taxon>Eukaryota</taxon>
        <taxon>Viridiplantae</taxon>
        <taxon>Streptophyta</taxon>
        <taxon>Embryophyta</taxon>
        <taxon>Tracheophyta</taxon>
        <taxon>Spermatophyta</taxon>
        <taxon>Magnoliopsida</taxon>
        <taxon>eudicotyledons</taxon>
        <taxon>Gunneridae</taxon>
        <taxon>Pentapetalae</taxon>
        <taxon>rosids</taxon>
        <taxon>fabids</taxon>
        <taxon>Fabales</taxon>
        <taxon>Fabaceae</taxon>
        <taxon>Papilionoideae</taxon>
        <taxon>50 kb inversion clade</taxon>
        <taxon>NPAAA clade</taxon>
        <taxon>indigoferoid/millettioid clade</taxon>
        <taxon>Phaseoleae</taxon>
        <taxon>Sphenostylis</taxon>
    </lineage>
</organism>
<dbReference type="Proteomes" id="UP001189624">
    <property type="component" value="Chromosome 3"/>
</dbReference>
<evidence type="ECO:0000313" key="1">
    <source>
        <dbReference type="EMBL" id="CAJ1943073.1"/>
    </source>
</evidence>
<keyword evidence="2" id="KW-1185">Reference proteome</keyword>
<reference evidence="1" key="1">
    <citation type="submission" date="2023-10" db="EMBL/GenBank/DDBJ databases">
        <authorList>
            <person name="Domelevo Entfellner J.-B."/>
        </authorList>
    </citation>
    <scope>NUCLEOTIDE SEQUENCE</scope>
</reference>
<gene>
    <name evidence="1" type="ORF">AYBTSS11_LOCUS11164</name>
</gene>
<evidence type="ECO:0000313" key="2">
    <source>
        <dbReference type="Proteomes" id="UP001189624"/>
    </source>
</evidence>
<dbReference type="AlphaFoldDB" id="A0AA86VDW7"/>
<name>A0AA86VDW7_9FABA</name>